<dbReference type="Proteomes" id="UP000604117">
    <property type="component" value="Unassembled WGS sequence"/>
</dbReference>
<organism evidence="5 6">
    <name type="scientific">Asanoa siamensis</name>
    <dbReference type="NCBI Taxonomy" id="926357"/>
    <lineage>
        <taxon>Bacteria</taxon>
        <taxon>Bacillati</taxon>
        <taxon>Actinomycetota</taxon>
        <taxon>Actinomycetes</taxon>
        <taxon>Micromonosporales</taxon>
        <taxon>Micromonosporaceae</taxon>
        <taxon>Asanoa</taxon>
    </lineage>
</organism>
<evidence type="ECO:0000256" key="2">
    <source>
        <dbReference type="ARBA" id="ARBA00007832"/>
    </source>
</evidence>
<dbReference type="Pfam" id="PF04183">
    <property type="entry name" value="IucA_IucC"/>
    <property type="match status" value="2"/>
</dbReference>
<dbReference type="Gene3D" id="6.10.250.3370">
    <property type="match status" value="1"/>
</dbReference>
<proteinExistence type="inferred from homology"/>
<feature type="domain" description="Aerobactin siderophore biosynthesis IucA/IucC N-terminal" evidence="3">
    <location>
        <begin position="172"/>
        <end position="293"/>
    </location>
</feature>
<reference evidence="5 6" key="1">
    <citation type="submission" date="2021-01" db="EMBL/GenBank/DDBJ databases">
        <title>Whole genome shotgun sequence of Asanoa siamensis NBRC 107932.</title>
        <authorList>
            <person name="Komaki H."/>
            <person name="Tamura T."/>
        </authorList>
    </citation>
    <scope>NUCLEOTIDE SEQUENCE [LARGE SCALE GENOMIC DNA]</scope>
    <source>
        <strain evidence="5 6">NBRC 107932</strain>
    </source>
</reference>
<dbReference type="EMBL" id="BONE01000054">
    <property type="protein sequence ID" value="GIF76116.1"/>
    <property type="molecule type" value="Genomic_DNA"/>
</dbReference>
<dbReference type="InterPro" id="IPR022770">
    <property type="entry name" value="IucA/IucC-like_C"/>
</dbReference>
<sequence length="470" mass="50534">MSGTTAEPLDGPDPSTTARWLERHRPDLHPAYLLHLPAARDAIRHRLVTAFDREKIKAPHGYADPAALLRAMGHDRFAAEVDNSVANLALAHATQPRPDHGPPAITRPAPPHWEQLVVDGHPLHPGCRTRSGMSTQDVLAYAPEHRPVVDLVQVQVPPDRWHTTGEGLPPLLHLHPWQWERVRADHPWLRPTGTRPARPLMSLRTLAPLDDPALHLKTAIDAQLTSAVRTVSPAAVENGPALTAFLAGQTTTMTILREYAAGAVTTDAGPDRRLAVVHRQAPPPHAIPVAALSAPSPAGGAPIAMEAVRLAYAGDPRPFLTDLTRLLVTGPLDLLDRGIGLEAHGQNTLLTLDRGRPGALYYRDVGGIRIDPTSTATPPLRGDIAAIDPDEPETTLLAALTVVLGQIVGTLAAATATPPAQLWAAAARTAGDRLLRRETLPVKATTSMRLATDPLEPIWAYVPNPLTEHR</sequence>
<dbReference type="PANTHER" id="PTHR34384:SF5">
    <property type="entry name" value="L-2,3-DIAMINOPROPANOATE--CITRATE LIGASE"/>
    <property type="match status" value="1"/>
</dbReference>
<evidence type="ECO:0000259" key="4">
    <source>
        <dbReference type="Pfam" id="PF06276"/>
    </source>
</evidence>
<protein>
    <submittedName>
        <fullName evidence="5">Iron transporter</fullName>
    </submittedName>
</protein>
<dbReference type="PANTHER" id="PTHR34384">
    <property type="entry name" value="L-2,3-DIAMINOPROPANOATE--CITRATE LIGASE"/>
    <property type="match status" value="1"/>
</dbReference>
<feature type="domain" description="Aerobactin siderophore biosynthesis IucA/IucC N-terminal" evidence="3">
    <location>
        <begin position="112"/>
        <end position="164"/>
    </location>
</feature>
<accession>A0ABQ4CXW8</accession>
<dbReference type="InterPro" id="IPR007310">
    <property type="entry name" value="Aerobactin_biosyn_IucA/IucC_N"/>
</dbReference>
<evidence type="ECO:0000313" key="6">
    <source>
        <dbReference type="Proteomes" id="UP000604117"/>
    </source>
</evidence>
<comment type="pathway">
    <text evidence="1">Siderophore biosynthesis.</text>
</comment>
<evidence type="ECO:0000256" key="1">
    <source>
        <dbReference type="ARBA" id="ARBA00004924"/>
    </source>
</evidence>
<dbReference type="RefSeq" id="WP_239127177.1">
    <property type="nucleotide sequence ID" value="NZ_BONE01000054.1"/>
</dbReference>
<evidence type="ECO:0000313" key="5">
    <source>
        <dbReference type="EMBL" id="GIF76116.1"/>
    </source>
</evidence>
<dbReference type="InterPro" id="IPR037455">
    <property type="entry name" value="LucA/IucC-like"/>
</dbReference>
<comment type="similarity">
    <text evidence="2">Belongs to the IucA/IucC family.</text>
</comment>
<feature type="domain" description="Aerobactin siderophore biosynthesis IucA/IucC-like C-terminal" evidence="4">
    <location>
        <begin position="322"/>
        <end position="466"/>
    </location>
</feature>
<name>A0ABQ4CXW8_9ACTN</name>
<evidence type="ECO:0000259" key="3">
    <source>
        <dbReference type="Pfam" id="PF04183"/>
    </source>
</evidence>
<comment type="caution">
    <text evidence="5">The sequence shown here is derived from an EMBL/GenBank/DDBJ whole genome shotgun (WGS) entry which is preliminary data.</text>
</comment>
<dbReference type="Gene3D" id="1.10.510.40">
    <property type="match status" value="1"/>
</dbReference>
<gene>
    <name evidence="5" type="ORF">Asi02nite_56340</name>
</gene>
<dbReference type="Pfam" id="PF06276">
    <property type="entry name" value="FhuF"/>
    <property type="match status" value="1"/>
</dbReference>
<keyword evidence="6" id="KW-1185">Reference proteome</keyword>